<accession>A0A2T0K4I6</accession>
<feature type="chain" id="PRO_5015578644" evidence="1">
    <location>
        <begin position="29"/>
        <end position="168"/>
    </location>
</feature>
<evidence type="ECO:0000313" key="2">
    <source>
        <dbReference type="EMBL" id="PRX17834.1"/>
    </source>
</evidence>
<keyword evidence="3" id="KW-1185">Reference proteome</keyword>
<feature type="signal peptide" evidence="1">
    <location>
        <begin position="1"/>
        <end position="28"/>
    </location>
</feature>
<organism evidence="2 3">
    <name type="scientific">Actinoplanes italicus</name>
    <dbReference type="NCBI Taxonomy" id="113567"/>
    <lineage>
        <taxon>Bacteria</taxon>
        <taxon>Bacillati</taxon>
        <taxon>Actinomycetota</taxon>
        <taxon>Actinomycetes</taxon>
        <taxon>Micromonosporales</taxon>
        <taxon>Micromonosporaceae</taxon>
        <taxon>Actinoplanes</taxon>
    </lineage>
</organism>
<sequence length="168" mass="17898">MSRKSISRVTLLLGLAASTAGPAGPAYASNEPVGTQVAATAVQAAPILATAQEEAPDQAAPKAVQVSVKRTRGKYNQSIFQVSGGAREAGEVLRLASSPAFRSLGPHYLPDDRSGRYRYEVTVLYRTGKYKKVVTYSNTPGAPRVLVELIHKVENMPAPSFPPGFPFN</sequence>
<gene>
    <name evidence="2" type="ORF">CLV67_1143</name>
</gene>
<comment type="caution">
    <text evidence="2">The sequence shown here is derived from an EMBL/GenBank/DDBJ whole genome shotgun (WGS) entry which is preliminary data.</text>
</comment>
<dbReference type="EMBL" id="PVMZ01000014">
    <property type="protein sequence ID" value="PRX17834.1"/>
    <property type="molecule type" value="Genomic_DNA"/>
</dbReference>
<evidence type="ECO:0000313" key="3">
    <source>
        <dbReference type="Proteomes" id="UP000239415"/>
    </source>
</evidence>
<protein>
    <submittedName>
        <fullName evidence="2">Uncharacterized protein</fullName>
    </submittedName>
</protein>
<dbReference type="AlphaFoldDB" id="A0A2T0K4I6"/>
<proteinExistence type="predicted"/>
<dbReference type="Proteomes" id="UP000239415">
    <property type="component" value="Unassembled WGS sequence"/>
</dbReference>
<name>A0A2T0K4I6_9ACTN</name>
<keyword evidence="1" id="KW-0732">Signal</keyword>
<reference evidence="2 3" key="1">
    <citation type="submission" date="2018-03" db="EMBL/GenBank/DDBJ databases">
        <title>Genomic Encyclopedia of Archaeal and Bacterial Type Strains, Phase II (KMG-II): from individual species to whole genera.</title>
        <authorList>
            <person name="Goeker M."/>
        </authorList>
    </citation>
    <scope>NUCLEOTIDE SEQUENCE [LARGE SCALE GENOMIC DNA]</scope>
    <source>
        <strain evidence="2 3">DSM 43146</strain>
    </source>
</reference>
<evidence type="ECO:0000256" key="1">
    <source>
        <dbReference type="SAM" id="SignalP"/>
    </source>
</evidence>